<dbReference type="InterPro" id="IPR002937">
    <property type="entry name" value="Amino_oxidase"/>
</dbReference>
<sequence>MDKKVIIIGAGISGLVAAIELEKRGYSPLILEADSKVGGRVQTTVRDGFYMDHGFQVLLTNYPEAREYLDFDALDLQYFEPGAMIFGENKTTTLLDPRRNWAAAIPMLFSGIGTLSDKLKVIKLASRVTSLSISEIFEQPSVATIDFLRSYGFSERIISQFFKPFFAGIFLENELETSSRMFQFVFKMFAEGKAAIPAEGIQAIPGQLSDKLKRTEIKFNVKVDQVEPGIVSAGDQTFEYDDLIIATHPAKILNGLGHERAEFHEVTNFYFSAESSSIGKPLIGLLPGEDRLVNNFCFMTDIYPGYAPAGSSLLSATVIGPVADTSSFSERVRKEMEDVTGRRLKEVGVFTIAQALPVIDDMQCFIQPTEAKIQEHIFLAGDHLLNPSLNAAMTSGRIAAEAVANSNY</sequence>
<evidence type="ECO:0000313" key="5">
    <source>
        <dbReference type="Proteomes" id="UP001139409"/>
    </source>
</evidence>
<organism evidence="3 5">
    <name type="scientific">Fulvivirga sedimenti</name>
    <dbReference type="NCBI Taxonomy" id="2879465"/>
    <lineage>
        <taxon>Bacteria</taxon>
        <taxon>Pseudomonadati</taxon>
        <taxon>Bacteroidota</taxon>
        <taxon>Cytophagia</taxon>
        <taxon>Cytophagales</taxon>
        <taxon>Fulvivirgaceae</taxon>
        <taxon>Fulvivirga</taxon>
    </lineage>
</organism>
<dbReference type="SUPFAM" id="SSF51905">
    <property type="entry name" value="FAD/NAD(P)-binding domain"/>
    <property type="match status" value="1"/>
</dbReference>
<dbReference type="Proteomes" id="UP001139409">
    <property type="component" value="Unassembled WGS sequence"/>
</dbReference>
<dbReference type="EMBL" id="JAIXNE010000004">
    <property type="protein sequence ID" value="MCA6076832.1"/>
    <property type="molecule type" value="Genomic_DNA"/>
</dbReference>
<dbReference type="GO" id="GO:0016491">
    <property type="term" value="F:oxidoreductase activity"/>
    <property type="evidence" value="ECO:0007669"/>
    <property type="project" value="InterPro"/>
</dbReference>
<evidence type="ECO:0000313" key="2">
    <source>
        <dbReference type="EMBL" id="MCA6074527.1"/>
    </source>
</evidence>
<feature type="domain" description="Amine oxidase" evidence="1">
    <location>
        <begin position="12"/>
        <end position="403"/>
    </location>
</feature>
<evidence type="ECO:0000259" key="1">
    <source>
        <dbReference type="Pfam" id="PF01593"/>
    </source>
</evidence>
<evidence type="ECO:0000313" key="4">
    <source>
        <dbReference type="EMBL" id="MCA6076832.1"/>
    </source>
</evidence>
<comment type="caution">
    <text evidence="3">The sequence shown here is derived from an EMBL/GenBank/DDBJ whole genome shotgun (WGS) entry which is preliminary data.</text>
</comment>
<proteinExistence type="predicted"/>
<gene>
    <name evidence="2" type="ORF">LDX50_06585</name>
    <name evidence="3" type="ORF">LDX50_12555</name>
    <name evidence="4" type="ORF">LDX50_18275</name>
</gene>
<dbReference type="PANTHER" id="PTHR42841">
    <property type="entry name" value="AMINE OXIDASE"/>
    <property type="match status" value="1"/>
</dbReference>
<keyword evidence="5" id="KW-1185">Reference proteome</keyword>
<dbReference type="Pfam" id="PF01593">
    <property type="entry name" value="Amino_oxidase"/>
    <property type="match status" value="1"/>
</dbReference>
<dbReference type="EMBL" id="JAIXNE010000003">
    <property type="protein sequence ID" value="MCA6075704.1"/>
    <property type="molecule type" value="Genomic_DNA"/>
</dbReference>
<dbReference type="InterPro" id="IPR036188">
    <property type="entry name" value="FAD/NAD-bd_sf"/>
</dbReference>
<dbReference type="EMBL" id="JAIXNE010000002">
    <property type="protein sequence ID" value="MCA6074527.1"/>
    <property type="molecule type" value="Genomic_DNA"/>
</dbReference>
<evidence type="ECO:0000313" key="3">
    <source>
        <dbReference type="EMBL" id="MCA6075704.1"/>
    </source>
</evidence>
<reference evidence="3" key="1">
    <citation type="submission" date="2021-09" db="EMBL/GenBank/DDBJ databases">
        <title>Fulvivirga sp. isolated from coastal sediment.</title>
        <authorList>
            <person name="Yu H."/>
        </authorList>
    </citation>
    <scope>NUCLEOTIDE SEQUENCE</scope>
    <source>
        <strain evidence="3">1062</strain>
    </source>
</reference>
<protein>
    <submittedName>
        <fullName evidence="3">FAD-dependent oxidoreductase</fullName>
    </submittedName>
</protein>
<dbReference type="RefSeq" id="WP_225697642.1">
    <property type="nucleotide sequence ID" value="NZ_JAIXNE010000002.1"/>
</dbReference>
<name>A0A9X1HSQ1_9BACT</name>
<accession>A0A9X1HSQ1</accession>
<dbReference type="Gene3D" id="3.50.50.60">
    <property type="entry name" value="FAD/NAD(P)-binding domain"/>
    <property type="match status" value="1"/>
</dbReference>
<dbReference type="AlphaFoldDB" id="A0A9X1HSQ1"/>